<dbReference type="AlphaFoldDB" id="A0A3N4HT53"/>
<name>A0A3N4HT53_ASCIM</name>
<sequence>MPPAFLQTARGHINAILTAGKPVPHAPKASTKKPKPTTSATTIKPTELRPDEDEYSYIFVAFTNESESNLYIYTSIDALNFTLLKGPAFEPPGTLIRDPSLHVLRDGTYLLTYTPSWEGRNLSIAKSTDLQNWNFTKSLRIPELNYPDITRTWAPEFFFDPVTEFLHIIVSISKDLNNFRPVYFTLRSYSTDGTEWTGPFEMPGLNEPGCNAIDMFVVYDEKSNFAGWGKCEGPCLTILPDGKTYRIYADCYDDGRYIFADSEDLYNWGQNFELPSGLSGFVRHGTVVRVPTK</sequence>
<dbReference type="InterPro" id="IPR050727">
    <property type="entry name" value="GH43_arabinanases"/>
</dbReference>
<accession>A0A3N4HT53</accession>
<evidence type="ECO:0000256" key="1">
    <source>
        <dbReference type="SAM" id="MobiDB-lite"/>
    </source>
</evidence>
<feature type="region of interest" description="Disordered" evidence="1">
    <location>
        <begin position="21"/>
        <end position="46"/>
    </location>
</feature>
<reference evidence="2 3" key="1">
    <citation type="journal article" date="2018" name="Nat. Ecol. Evol.">
        <title>Pezizomycetes genomes reveal the molecular basis of ectomycorrhizal truffle lifestyle.</title>
        <authorList>
            <person name="Murat C."/>
            <person name="Payen T."/>
            <person name="Noel B."/>
            <person name="Kuo A."/>
            <person name="Morin E."/>
            <person name="Chen J."/>
            <person name="Kohler A."/>
            <person name="Krizsan K."/>
            <person name="Balestrini R."/>
            <person name="Da Silva C."/>
            <person name="Montanini B."/>
            <person name="Hainaut M."/>
            <person name="Levati E."/>
            <person name="Barry K.W."/>
            <person name="Belfiori B."/>
            <person name="Cichocki N."/>
            <person name="Clum A."/>
            <person name="Dockter R.B."/>
            <person name="Fauchery L."/>
            <person name="Guy J."/>
            <person name="Iotti M."/>
            <person name="Le Tacon F."/>
            <person name="Lindquist E.A."/>
            <person name="Lipzen A."/>
            <person name="Malagnac F."/>
            <person name="Mello A."/>
            <person name="Molinier V."/>
            <person name="Miyauchi S."/>
            <person name="Poulain J."/>
            <person name="Riccioni C."/>
            <person name="Rubini A."/>
            <person name="Sitrit Y."/>
            <person name="Splivallo R."/>
            <person name="Traeger S."/>
            <person name="Wang M."/>
            <person name="Zifcakova L."/>
            <person name="Wipf D."/>
            <person name="Zambonelli A."/>
            <person name="Paolocci F."/>
            <person name="Nowrousian M."/>
            <person name="Ottonello S."/>
            <person name="Baldrian P."/>
            <person name="Spatafora J.W."/>
            <person name="Henrissat B."/>
            <person name="Nagy L.G."/>
            <person name="Aury J.M."/>
            <person name="Wincker P."/>
            <person name="Grigoriev I.V."/>
            <person name="Bonfante P."/>
            <person name="Martin F.M."/>
        </authorList>
    </citation>
    <scope>NUCLEOTIDE SEQUENCE [LARGE SCALE GENOMIC DNA]</scope>
    <source>
        <strain evidence="2 3">RN42</strain>
    </source>
</reference>
<evidence type="ECO:0008006" key="4">
    <source>
        <dbReference type="Google" id="ProtNLM"/>
    </source>
</evidence>
<dbReference type="OrthoDB" id="19657at2759"/>
<keyword evidence="3" id="KW-1185">Reference proteome</keyword>
<gene>
    <name evidence="2" type="ORF">BJ508DRAFT_332367</name>
</gene>
<dbReference type="SUPFAM" id="SSF75005">
    <property type="entry name" value="Arabinanase/levansucrase/invertase"/>
    <property type="match status" value="1"/>
</dbReference>
<dbReference type="PANTHER" id="PTHR43301:SF3">
    <property type="entry name" value="ARABINAN ENDO-1,5-ALPHA-L-ARABINOSIDASE A-RELATED"/>
    <property type="match status" value="1"/>
</dbReference>
<feature type="compositionally biased region" description="Low complexity" evidence="1">
    <location>
        <begin position="36"/>
        <end position="45"/>
    </location>
</feature>
<dbReference type="EMBL" id="ML119770">
    <property type="protein sequence ID" value="RPA75161.1"/>
    <property type="molecule type" value="Genomic_DNA"/>
</dbReference>
<protein>
    <recommendedName>
        <fullName evidence="4">Arabinanase/levansucrase/invertase</fullName>
    </recommendedName>
</protein>
<organism evidence="2 3">
    <name type="scientific">Ascobolus immersus RN42</name>
    <dbReference type="NCBI Taxonomy" id="1160509"/>
    <lineage>
        <taxon>Eukaryota</taxon>
        <taxon>Fungi</taxon>
        <taxon>Dikarya</taxon>
        <taxon>Ascomycota</taxon>
        <taxon>Pezizomycotina</taxon>
        <taxon>Pezizomycetes</taxon>
        <taxon>Pezizales</taxon>
        <taxon>Ascobolaceae</taxon>
        <taxon>Ascobolus</taxon>
    </lineage>
</organism>
<dbReference type="Proteomes" id="UP000275078">
    <property type="component" value="Unassembled WGS sequence"/>
</dbReference>
<dbReference type="InterPro" id="IPR023296">
    <property type="entry name" value="Glyco_hydro_beta-prop_sf"/>
</dbReference>
<dbReference type="STRING" id="1160509.A0A3N4HT53"/>
<dbReference type="PANTHER" id="PTHR43301">
    <property type="entry name" value="ARABINAN ENDO-1,5-ALPHA-L-ARABINOSIDASE"/>
    <property type="match status" value="1"/>
</dbReference>
<proteinExistence type="predicted"/>
<dbReference type="Gene3D" id="2.115.10.20">
    <property type="entry name" value="Glycosyl hydrolase domain, family 43"/>
    <property type="match status" value="1"/>
</dbReference>
<evidence type="ECO:0000313" key="2">
    <source>
        <dbReference type="EMBL" id="RPA75161.1"/>
    </source>
</evidence>
<evidence type="ECO:0000313" key="3">
    <source>
        <dbReference type="Proteomes" id="UP000275078"/>
    </source>
</evidence>